<dbReference type="InterPro" id="IPR001841">
    <property type="entry name" value="Znf_RING"/>
</dbReference>
<dbReference type="Proteomes" id="UP000265427">
    <property type="component" value="Unassembled WGS sequence"/>
</dbReference>
<evidence type="ECO:0000313" key="9">
    <source>
        <dbReference type="EMBL" id="RHY18994.1"/>
    </source>
</evidence>
<dbReference type="SUPFAM" id="SSF55961">
    <property type="entry name" value="Bet v1-like"/>
    <property type="match status" value="1"/>
</dbReference>
<dbReference type="SMART" id="SM00064">
    <property type="entry name" value="FYVE"/>
    <property type="match status" value="1"/>
</dbReference>
<keyword evidence="2 4" id="KW-0863">Zinc-finger</keyword>
<organism evidence="9 11">
    <name type="scientific">Aphanomyces astaci</name>
    <name type="common">Crayfish plague agent</name>
    <dbReference type="NCBI Taxonomy" id="112090"/>
    <lineage>
        <taxon>Eukaryota</taxon>
        <taxon>Sar</taxon>
        <taxon>Stramenopiles</taxon>
        <taxon>Oomycota</taxon>
        <taxon>Saprolegniomycetes</taxon>
        <taxon>Saprolegniales</taxon>
        <taxon>Verrucalvaceae</taxon>
        <taxon>Aphanomyces</taxon>
    </lineage>
</organism>
<protein>
    <recommendedName>
        <fullName evidence="13">FYVE-type domain-containing protein</fullName>
    </recommendedName>
</protein>
<dbReference type="PANTHER" id="PTHR13510:SF44">
    <property type="entry name" value="RABENOSYN-5"/>
    <property type="match status" value="1"/>
</dbReference>
<evidence type="ECO:0000256" key="2">
    <source>
        <dbReference type="ARBA" id="ARBA00022771"/>
    </source>
</evidence>
<evidence type="ECO:0000256" key="5">
    <source>
        <dbReference type="SAM" id="MobiDB-lite"/>
    </source>
</evidence>
<dbReference type="PANTHER" id="PTHR13510">
    <property type="entry name" value="FYVE-FINGER-CONTAINING RAB5 EFFECTOR PROTEIN RABENOSYN-5-RELATED"/>
    <property type="match status" value="1"/>
</dbReference>
<evidence type="ECO:0000256" key="3">
    <source>
        <dbReference type="ARBA" id="ARBA00022833"/>
    </source>
</evidence>
<comment type="caution">
    <text evidence="9">The sequence shown here is derived from an EMBL/GenBank/DDBJ whole genome shotgun (WGS) entry which is preliminary data.</text>
</comment>
<accession>A0A397BH61</accession>
<evidence type="ECO:0000259" key="7">
    <source>
        <dbReference type="PROSITE" id="PS50178"/>
    </source>
</evidence>
<sequence length="503" mass="56605">MPSDYTVKYPVKCHPLFSAVSLWEHPPTCREGCHCRRGTFDAHHSVLKIFDPALTLRRPCPSIWYVRITWSDLPDDDLPQIQHAQLSGGPIAWTLDTRNSDPDMQVYAGDDPLAPPGVVSFCAVTDVKATVDDVAGLFYTPTTADYRAYCQQSAKGSLDAAVLYTLAAPSSSFPRHSIAIKWVSMTLMAGLPARDVVFLECHHDFDMQGGRRGWVRCCKSIEISCCPDLRDSHGLVRGSFHRAGFVCVETDVPGTLRVTYVVQMDVRTRLPRILAAAAVRKWTRRLANMQLCVWGRKLSTETFLPLEKLIPQDTRGRCILCQRKFGAFGAKESCRKCGHVVCRSCSKDWHIVTQGSLHWMRLCFVCTKRKVALSSASLWDRHHNAHMPATLSSRRAISLNHEPGRVYYEQQQPWQSEASQSSGSRRRRTRPGENQGDDRGSGMEWTGERRRGLSLPPPTGTWQLDVGHVPVNRVVEAIAPPDDMTLVRVSSWSELPASRRQWR</sequence>
<reference evidence="9 11" key="2">
    <citation type="submission" date="2018-08" db="EMBL/GenBank/DDBJ databases">
        <title>Aphanomyces genome sequencing and annotation.</title>
        <authorList>
            <person name="Minardi D."/>
            <person name="Oidtmann B."/>
            <person name="Van Der Giezen M."/>
            <person name="Studholme D.J."/>
        </authorList>
    </citation>
    <scope>NUCLEOTIDE SEQUENCE [LARGE SCALE GENOMIC DNA]</scope>
    <source>
        <strain evidence="9 11">Kv</strain>
    </source>
</reference>
<feature type="compositionally biased region" description="Basic and acidic residues" evidence="5">
    <location>
        <begin position="436"/>
        <end position="451"/>
    </location>
</feature>
<gene>
    <name evidence="10" type="ORF">DYB28_005472</name>
    <name evidence="9" type="ORF">DYB36_007877</name>
</gene>
<dbReference type="Gene3D" id="3.30.40.10">
    <property type="entry name" value="Zinc/RING finger domain, C3HC4 (zinc finger)"/>
    <property type="match status" value="1"/>
</dbReference>
<dbReference type="EMBL" id="QUTI01016266">
    <property type="protein sequence ID" value="RLO11224.1"/>
    <property type="molecule type" value="Genomic_DNA"/>
</dbReference>
<dbReference type="InterPro" id="IPR000306">
    <property type="entry name" value="Znf_FYVE"/>
</dbReference>
<dbReference type="InterPro" id="IPR013083">
    <property type="entry name" value="Znf_RING/FYVE/PHD"/>
</dbReference>
<dbReference type="InterPro" id="IPR052727">
    <property type="entry name" value="Rab4/Rab5_effector"/>
</dbReference>
<evidence type="ECO:0000313" key="12">
    <source>
        <dbReference type="Proteomes" id="UP000275652"/>
    </source>
</evidence>
<feature type="domain" description="RING-type" evidence="6">
    <location>
        <begin position="318"/>
        <end position="367"/>
    </location>
</feature>
<evidence type="ECO:0000259" key="6">
    <source>
        <dbReference type="PROSITE" id="PS50089"/>
    </source>
</evidence>
<dbReference type="GO" id="GO:0008289">
    <property type="term" value="F:lipid binding"/>
    <property type="evidence" value="ECO:0007669"/>
    <property type="project" value="InterPro"/>
</dbReference>
<dbReference type="AlphaFoldDB" id="A0A397BH61"/>
<dbReference type="InterPro" id="IPR023393">
    <property type="entry name" value="START-like_dom_sf"/>
</dbReference>
<dbReference type="Gene3D" id="3.30.530.20">
    <property type="match status" value="1"/>
</dbReference>
<dbReference type="Pfam" id="PF01363">
    <property type="entry name" value="FYVE"/>
    <property type="match status" value="1"/>
</dbReference>
<dbReference type="VEuPathDB" id="FungiDB:H257_10188"/>
<feature type="region of interest" description="Disordered" evidence="5">
    <location>
        <begin position="409"/>
        <end position="462"/>
    </location>
</feature>
<evidence type="ECO:0000256" key="4">
    <source>
        <dbReference type="PROSITE-ProRule" id="PRU00175"/>
    </source>
</evidence>
<keyword evidence="3" id="KW-0862">Zinc</keyword>
<proteinExistence type="predicted"/>
<keyword evidence="1" id="KW-0479">Metal-binding</keyword>
<dbReference type="PROSITE" id="PS50178">
    <property type="entry name" value="ZF_FYVE"/>
    <property type="match status" value="1"/>
</dbReference>
<dbReference type="InterPro" id="IPR011011">
    <property type="entry name" value="Znf_FYVE_PHD"/>
</dbReference>
<dbReference type="InterPro" id="IPR002913">
    <property type="entry name" value="START_lipid-bd_dom"/>
</dbReference>
<evidence type="ECO:0000313" key="11">
    <source>
        <dbReference type="Proteomes" id="UP000265427"/>
    </source>
</evidence>
<feature type="domain" description="FYVE-type" evidence="7">
    <location>
        <begin position="312"/>
        <end position="371"/>
    </location>
</feature>
<evidence type="ECO:0008006" key="13">
    <source>
        <dbReference type="Google" id="ProtNLM"/>
    </source>
</evidence>
<dbReference type="PROSITE" id="PS50848">
    <property type="entry name" value="START"/>
    <property type="match status" value="1"/>
</dbReference>
<evidence type="ECO:0000313" key="10">
    <source>
        <dbReference type="EMBL" id="RLO11224.1"/>
    </source>
</evidence>
<dbReference type="SUPFAM" id="SSF57903">
    <property type="entry name" value="FYVE/PHD zinc finger"/>
    <property type="match status" value="1"/>
</dbReference>
<feature type="domain" description="START" evidence="8">
    <location>
        <begin position="191"/>
        <end position="279"/>
    </location>
</feature>
<evidence type="ECO:0000256" key="1">
    <source>
        <dbReference type="ARBA" id="ARBA00022723"/>
    </source>
</evidence>
<name>A0A397BH61_APHAT</name>
<dbReference type="Proteomes" id="UP000275652">
    <property type="component" value="Unassembled WGS sequence"/>
</dbReference>
<dbReference type="InterPro" id="IPR017455">
    <property type="entry name" value="Znf_FYVE-rel"/>
</dbReference>
<dbReference type="CDD" id="cd00065">
    <property type="entry name" value="FYVE_like_SF"/>
    <property type="match status" value="1"/>
</dbReference>
<dbReference type="EMBL" id="QUSZ01003293">
    <property type="protein sequence ID" value="RHY18994.1"/>
    <property type="molecule type" value="Genomic_DNA"/>
</dbReference>
<dbReference type="GO" id="GO:0008270">
    <property type="term" value="F:zinc ion binding"/>
    <property type="evidence" value="ECO:0007669"/>
    <property type="project" value="UniProtKB-KW"/>
</dbReference>
<evidence type="ECO:0000259" key="8">
    <source>
        <dbReference type="PROSITE" id="PS50848"/>
    </source>
</evidence>
<dbReference type="PROSITE" id="PS50089">
    <property type="entry name" value="ZF_RING_2"/>
    <property type="match status" value="1"/>
</dbReference>
<reference evidence="10 12" key="1">
    <citation type="journal article" date="2018" name="J. Invertebr. Pathol.">
        <title>New genotyping method for the causative agent of crayfish plague (Aphanomyces astaci) based on whole genome data.</title>
        <authorList>
            <person name="Minardi D."/>
            <person name="Studholme D.J."/>
            <person name="van der Giezen M."/>
            <person name="Pretto T."/>
            <person name="Oidtmann B."/>
        </authorList>
    </citation>
    <scope>NUCLEOTIDE SEQUENCE [LARGE SCALE GENOMIC DNA]</scope>
    <source>
        <strain evidence="10 12">KB13</strain>
    </source>
</reference>